<sequence length="197" mass="22554">MIVGELLLSAFLSVLFDRLASRELLDLAWQDGLGSNPKKVEETLKLIDKVLSDAERQHLDNRAVEFWLNNLRDLAYDMEDILDEFSYEALRRRLGPIYVQTLTSKVRNVIPVYFTSLKFNVRMKSKIKGVISRLEKLYRQSIELGLEINSEGKPISDSALRSRRESRGVNEPSFWLIELGLFTTVSSSSLASLKIET</sequence>
<evidence type="ECO:0000313" key="2">
    <source>
        <dbReference type="Proteomes" id="UP001163603"/>
    </source>
</evidence>
<reference evidence="2" key="1">
    <citation type="journal article" date="2023" name="G3 (Bethesda)">
        <title>Genome assembly and association tests identify interacting loci associated with vigor, precocity, and sex in interspecific pistachio rootstocks.</title>
        <authorList>
            <person name="Palmer W."/>
            <person name="Jacygrad E."/>
            <person name="Sagayaradj S."/>
            <person name="Cavanaugh K."/>
            <person name="Han R."/>
            <person name="Bertier L."/>
            <person name="Beede B."/>
            <person name="Kafkas S."/>
            <person name="Golino D."/>
            <person name="Preece J."/>
            <person name="Michelmore R."/>
        </authorList>
    </citation>
    <scope>NUCLEOTIDE SEQUENCE [LARGE SCALE GENOMIC DNA]</scope>
</reference>
<evidence type="ECO:0000313" key="1">
    <source>
        <dbReference type="EMBL" id="KAJ0034509.1"/>
    </source>
</evidence>
<protein>
    <submittedName>
        <fullName evidence="1">Uncharacterized protein</fullName>
    </submittedName>
</protein>
<organism evidence="1 2">
    <name type="scientific">Pistacia integerrima</name>
    <dbReference type="NCBI Taxonomy" id="434235"/>
    <lineage>
        <taxon>Eukaryota</taxon>
        <taxon>Viridiplantae</taxon>
        <taxon>Streptophyta</taxon>
        <taxon>Embryophyta</taxon>
        <taxon>Tracheophyta</taxon>
        <taxon>Spermatophyta</taxon>
        <taxon>Magnoliopsida</taxon>
        <taxon>eudicotyledons</taxon>
        <taxon>Gunneridae</taxon>
        <taxon>Pentapetalae</taxon>
        <taxon>rosids</taxon>
        <taxon>malvids</taxon>
        <taxon>Sapindales</taxon>
        <taxon>Anacardiaceae</taxon>
        <taxon>Pistacia</taxon>
    </lineage>
</organism>
<dbReference type="EMBL" id="CM047742">
    <property type="protein sequence ID" value="KAJ0034509.1"/>
    <property type="molecule type" value="Genomic_DNA"/>
</dbReference>
<accession>A0ACC0YEV5</accession>
<comment type="caution">
    <text evidence="1">The sequence shown here is derived from an EMBL/GenBank/DDBJ whole genome shotgun (WGS) entry which is preliminary data.</text>
</comment>
<gene>
    <name evidence="1" type="ORF">Pint_25656</name>
</gene>
<proteinExistence type="predicted"/>
<keyword evidence="2" id="KW-1185">Reference proteome</keyword>
<name>A0ACC0YEV5_9ROSI</name>
<dbReference type="Proteomes" id="UP001163603">
    <property type="component" value="Chromosome 7"/>
</dbReference>